<reference evidence="1 2" key="1">
    <citation type="journal article" date="2016" name="Nat. Commun.">
        <title>Thousands of microbial genomes shed light on interconnected biogeochemical processes in an aquifer system.</title>
        <authorList>
            <person name="Anantharaman K."/>
            <person name="Brown C.T."/>
            <person name="Hug L.A."/>
            <person name="Sharon I."/>
            <person name="Castelle C.J."/>
            <person name="Probst A.J."/>
            <person name="Thomas B.C."/>
            <person name="Singh A."/>
            <person name="Wilkins M.J."/>
            <person name="Karaoz U."/>
            <person name="Brodie E.L."/>
            <person name="Williams K.H."/>
            <person name="Hubbard S.S."/>
            <person name="Banfield J.F."/>
        </authorList>
    </citation>
    <scope>NUCLEOTIDE SEQUENCE [LARGE SCALE GENOMIC DNA]</scope>
</reference>
<dbReference type="Proteomes" id="UP000178272">
    <property type="component" value="Unassembled WGS sequence"/>
</dbReference>
<evidence type="ECO:0000313" key="2">
    <source>
        <dbReference type="Proteomes" id="UP000178272"/>
    </source>
</evidence>
<name>A0A1G1VA98_9BACT</name>
<dbReference type="EMBL" id="MHCA01000025">
    <property type="protein sequence ID" value="OGY12181.1"/>
    <property type="molecule type" value="Genomic_DNA"/>
</dbReference>
<gene>
    <name evidence="1" type="ORF">A3F61_02770</name>
</gene>
<dbReference type="STRING" id="1797517.A3F61_02770"/>
<accession>A0A1G1VA98</accession>
<sequence length="90" mass="9682">MGILAVGIIEGGFVYLLQGLNSESGFYVPNNLRALLNTGQKNITQVLGVQTERQVPTAQSVILDYQVLSNLDSELARGQICTTATEGKIE</sequence>
<organism evidence="1 2">
    <name type="scientific">Candidatus Blackburnbacteria bacterium RIFCSPHIGHO2_12_FULL_41_13b</name>
    <dbReference type="NCBI Taxonomy" id="1797517"/>
    <lineage>
        <taxon>Bacteria</taxon>
        <taxon>Candidatus Blackburniibacteriota</taxon>
    </lineage>
</organism>
<evidence type="ECO:0000313" key="1">
    <source>
        <dbReference type="EMBL" id="OGY12181.1"/>
    </source>
</evidence>
<protein>
    <submittedName>
        <fullName evidence="1">Uncharacterized protein</fullName>
    </submittedName>
</protein>
<comment type="caution">
    <text evidence="1">The sequence shown here is derived from an EMBL/GenBank/DDBJ whole genome shotgun (WGS) entry which is preliminary data.</text>
</comment>
<dbReference type="AlphaFoldDB" id="A0A1G1VA98"/>
<proteinExistence type="predicted"/>